<sequence length="194" mass="22533">MSLFVIIGPQAVGKMTVGKKLEETIDAKLLFNHQTIDLFATYLGYNHYSFALSDRTRKELFQAFVANKEHNPTASIIFTVLIAFDLKEDVEFLQEISRIFLNAKEAVYFIELEANLETRLKRNVEESRLLAKPSKRDINFSKSELLDTHKQHRLNSFPNEIQQQFPDVNYLHINNTELSSGEVVEKILEKWQNL</sequence>
<name>R3W4T7_9ENTE</name>
<dbReference type="STRING" id="154621.RV11_GL002954"/>
<evidence type="ECO:0000313" key="2">
    <source>
        <dbReference type="Proteomes" id="UP000013785"/>
    </source>
</evidence>
<gene>
    <name evidence="1" type="ORF">UC3_02985</name>
</gene>
<dbReference type="InterPro" id="IPR027417">
    <property type="entry name" value="P-loop_NTPase"/>
</dbReference>
<dbReference type="SUPFAM" id="SSF52540">
    <property type="entry name" value="P-loop containing nucleoside triphosphate hydrolases"/>
    <property type="match status" value="1"/>
</dbReference>
<dbReference type="AlphaFoldDB" id="R3W4T7"/>
<dbReference type="EMBL" id="AJAT01000017">
    <property type="protein sequence ID" value="EOL42632.1"/>
    <property type="molecule type" value="Genomic_DNA"/>
</dbReference>
<evidence type="ECO:0000313" key="1">
    <source>
        <dbReference type="EMBL" id="EOL42632.1"/>
    </source>
</evidence>
<dbReference type="Proteomes" id="UP000013785">
    <property type="component" value="Unassembled WGS sequence"/>
</dbReference>
<dbReference type="eggNOG" id="COG0703">
    <property type="taxonomic scope" value="Bacteria"/>
</dbReference>
<accession>R3W4T7</accession>
<reference evidence="1 2" key="1">
    <citation type="submission" date="2013-02" db="EMBL/GenBank/DDBJ databases">
        <title>The Genome Sequence of Enterococcus phoeniculicola BAA-412.</title>
        <authorList>
            <consortium name="The Broad Institute Genome Sequencing Platform"/>
            <consortium name="The Broad Institute Genome Sequencing Center for Infectious Disease"/>
            <person name="Earl A.M."/>
            <person name="Gilmore M.S."/>
            <person name="Lebreton F."/>
            <person name="Walker B."/>
            <person name="Young S.K."/>
            <person name="Zeng Q."/>
            <person name="Gargeya S."/>
            <person name="Fitzgerald M."/>
            <person name="Haas B."/>
            <person name="Abouelleil A."/>
            <person name="Alvarado L."/>
            <person name="Arachchi H.M."/>
            <person name="Berlin A.M."/>
            <person name="Chapman S.B."/>
            <person name="Dewar J."/>
            <person name="Goldberg J."/>
            <person name="Griggs A."/>
            <person name="Gujja S."/>
            <person name="Hansen M."/>
            <person name="Howarth C."/>
            <person name="Imamovic A."/>
            <person name="Larimer J."/>
            <person name="McCowan C."/>
            <person name="Murphy C."/>
            <person name="Neiman D."/>
            <person name="Pearson M."/>
            <person name="Priest M."/>
            <person name="Roberts A."/>
            <person name="Saif S."/>
            <person name="Shea T."/>
            <person name="Sisk P."/>
            <person name="Sykes S."/>
            <person name="Wortman J."/>
            <person name="Nusbaum C."/>
            <person name="Birren B."/>
        </authorList>
    </citation>
    <scope>NUCLEOTIDE SEQUENCE [LARGE SCALE GENOMIC DNA]</scope>
    <source>
        <strain evidence="1 2">ATCC BAA-412</strain>
    </source>
</reference>
<evidence type="ECO:0008006" key="3">
    <source>
        <dbReference type="Google" id="ProtNLM"/>
    </source>
</evidence>
<dbReference type="RefSeq" id="WP_010769619.1">
    <property type="nucleotide sequence ID" value="NZ_ASWE01000001.1"/>
</dbReference>
<protein>
    <recommendedName>
        <fullName evidence="3">Shikimate kinase</fullName>
    </recommendedName>
</protein>
<dbReference type="PATRIC" id="fig|1158610.3.peg.2967"/>
<proteinExistence type="predicted"/>
<organism evidence="1 2">
    <name type="scientific">Enterococcus phoeniculicola ATCC BAA-412</name>
    <dbReference type="NCBI Taxonomy" id="1158610"/>
    <lineage>
        <taxon>Bacteria</taxon>
        <taxon>Bacillati</taxon>
        <taxon>Bacillota</taxon>
        <taxon>Bacilli</taxon>
        <taxon>Lactobacillales</taxon>
        <taxon>Enterococcaceae</taxon>
        <taxon>Enterococcus</taxon>
    </lineage>
</organism>
<keyword evidence="2" id="KW-1185">Reference proteome</keyword>
<dbReference type="OrthoDB" id="193997at2"/>
<comment type="caution">
    <text evidence="1">The sequence shown here is derived from an EMBL/GenBank/DDBJ whole genome shotgun (WGS) entry which is preliminary data.</text>
</comment>
<dbReference type="Gene3D" id="3.40.50.300">
    <property type="entry name" value="P-loop containing nucleotide triphosphate hydrolases"/>
    <property type="match status" value="1"/>
</dbReference>
<dbReference type="HOGENOM" id="CLU_092496_3_1_9"/>